<accession>A0A6J6QHB0</accession>
<dbReference type="EMBL" id="CAEZYY010000009">
    <property type="protein sequence ID" value="CAB4749689.1"/>
    <property type="molecule type" value="Genomic_DNA"/>
</dbReference>
<evidence type="ECO:0000313" key="3">
    <source>
        <dbReference type="EMBL" id="CAB4865402.1"/>
    </source>
</evidence>
<evidence type="ECO:0000313" key="1">
    <source>
        <dbReference type="EMBL" id="CAB4710637.1"/>
    </source>
</evidence>
<dbReference type="EMBL" id="CAFBQP010000074">
    <property type="protein sequence ID" value="CAB5066317.1"/>
    <property type="molecule type" value="Genomic_DNA"/>
</dbReference>
<organism evidence="1">
    <name type="scientific">freshwater metagenome</name>
    <dbReference type="NCBI Taxonomy" id="449393"/>
    <lineage>
        <taxon>unclassified sequences</taxon>
        <taxon>metagenomes</taxon>
        <taxon>ecological metagenomes</taxon>
    </lineage>
</organism>
<name>A0A6J6QHB0_9ZZZZ</name>
<sequence length="60" mass="6643">MSTSPRLRDADGKPINAVAEYFSSTPYGDLYGHFWSHGLVEQSIKEVARLRNATITDCGL</sequence>
<evidence type="ECO:0000313" key="2">
    <source>
        <dbReference type="EMBL" id="CAB4749689.1"/>
    </source>
</evidence>
<gene>
    <name evidence="1" type="ORF">UFOPK2602_01133</name>
    <name evidence="2" type="ORF">UFOPK2806_00937</name>
    <name evidence="3" type="ORF">UFOPK3417_00452</name>
    <name evidence="4" type="ORF">UFOPK4306_01787</name>
</gene>
<evidence type="ECO:0000313" key="4">
    <source>
        <dbReference type="EMBL" id="CAB5066317.1"/>
    </source>
</evidence>
<proteinExistence type="predicted"/>
<dbReference type="EMBL" id="CAFBLR010000027">
    <property type="protein sequence ID" value="CAB4865402.1"/>
    <property type="molecule type" value="Genomic_DNA"/>
</dbReference>
<dbReference type="AlphaFoldDB" id="A0A6J6QHB0"/>
<dbReference type="EMBL" id="CAEZXX010000070">
    <property type="protein sequence ID" value="CAB4710637.1"/>
    <property type="molecule type" value="Genomic_DNA"/>
</dbReference>
<reference evidence="1" key="1">
    <citation type="submission" date="2020-05" db="EMBL/GenBank/DDBJ databases">
        <authorList>
            <person name="Chiriac C."/>
            <person name="Salcher M."/>
            <person name="Ghai R."/>
            <person name="Kavagutti S V."/>
        </authorList>
    </citation>
    <scope>NUCLEOTIDE SEQUENCE</scope>
</reference>
<protein>
    <submittedName>
        <fullName evidence="1">Unannotated protein</fullName>
    </submittedName>
</protein>